<dbReference type="EMBL" id="GBRH01272454">
    <property type="protein sequence ID" value="JAD25441.1"/>
    <property type="molecule type" value="Transcribed_RNA"/>
</dbReference>
<evidence type="ECO:0000313" key="1">
    <source>
        <dbReference type="EMBL" id="JAD25441.1"/>
    </source>
</evidence>
<reference evidence="1" key="2">
    <citation type="journal article" date="2015" name="Data Brief">
        <title>Shoot transcriptome of the giant reed, Arundo donax.</title>
        <authorList>
            <person name="Barrero R.A."/>
            <person name="Guerrero F.D."/>
            <person name="Moolhuijzen P."/>
            <person name="Goolsby J.A."/>
            <person name="Tidwell J."/>
            <person name="Bellgard S.E."/>
            <person name="Bellgard M.I."/>
        </authorList>
    </citation>
    <scope>NUCLEOTIDE SEQUENCE</scope>
    <source>
        <tissue evidence="1">Shoot tissue taken approximately 20 cm above the soil surface</tissue>
    </source>
</reference>
<dbReference type="AlphaFoldDB" id="A0A0A8YHI1"/>
<protein>
    <submittedName>
        <fullName evidence="1">Uncharacterized protein</fullName>
    </submittedName>
</protein>
<reference evidence="1" key="1">
    <citation type="submission" date="2014-09" db="EMBL/GenBank/DDBJ databases">
        <authorList>
            <person name="Magalhaes I.L.F."/>
            <person name="Oliveira U."/>
            <person name="Santos F.R."/>
            <person name="Vidigal T.H.D.A."/>
            <person name="Brescovit A.D."/>
            <person name="Santos A.J."/>
        </authorList>
    </citation>
    <scope>NUCLEOTIDE SEQUENCE</scope>
    <source>
        <tissue evidence="1">Shoot tissue taken approximately 20 cm above the soil surface</tissue>
    </source>
</reference>
<sequence length="63" mass="6716">MSTIHAATQLILETSPACNRSSSTSAAESAPQPLWPGSDFFLQLHLDLVNVVGDPINATSFCR</sequence>
<accession>A0A0A8YHI1</accession>
<name>A0A0A8YHI1_ARUDO</name>
<proteinExistence type="predicted"/>
<organism evidence="1">
    <name type="scientific">Arundo donax</name>
    <name type="common">Giant reed</name>
    <name type="synonym">Donax arundinaceus</name>
    <dbReference type="NCBI Taxonomy" id="35708"/>
    <lineage>
        <taxon>Eukaryota</taxon>
        <taxon>Viridiplantae</taxon>
        <taxon>Streptophyta</taxon>
        <taxon>Embryophyta</taxon>
        <taxon>Tracheophyta</taxon>
        <taxon>Spermatophyta</taxon>
        <taxon>Magnoliopsida</taxon>
        <taxon>Liliopsida</taxon>
        <taxon>Poales</taxon>
        <taxon>Poaceae</taxon>
        <taxon>PACMAD clade</taxon>
        <taxon>Arundinoideae</taxon>
        <taxon>Arundineae</taxon>
        <taxon>Arundo</taxon>
    </lineage>
</organism>